<protein>
    <submittedName>
        <fullName evidence="2">NAD-dependent epimerase/dehydratase family protein</fullName>
    </submittedName>
</protein>
<feature type="domain" description="NAD(P)-binding" evidence="1">
    <location>
        <begin position="11"/>
        <end position="200"/>
    </location>
</feature>
<name>A0A4R4E678_9BACL</name>
<evidence type="ECO:0000313" key="3">
    <source>
        <dbReference type="Proteomes" id="UP000295418"/>
    </source>
</evidence>
<dbReference type="InterPro" id="IPR051606">
    <property type="entry name" value="Polyketide_Oxido-like"/>
</dbReference>
<reference evidence="2 3" key="1">
    <citation type="submission" date="2019-03" db="EMBL/GenBank/DDBJ databases">
        <authorList>
            <person name="Kim M.K.M."/>
        </authorList>
    </citation>
    <scope>NUCLEOTIDE SEQUENCE [LARGE SCALE GENOMIC DNA]</scope>
    <source>
        <strain evidence="2 3">18JY21-1</strain>
    </source>
</reference>
<evidence type="ECO:0000313" key="2">
    <source>
        <dbReference type="EMBL" id="TCZ73188.1"/>
    </source>
</evidence>
<gene>
    <name evidence="2" type="ORF">E0485_21440</name>
</gene>
<sequence length="212" mass="23775">MDESNRIAIIGGTGKVGRYLACEALHRGYQVRMLVRNPQNLTYRDDRIELVEGSVEYIDHLRALLKGCHTVINAFGQPPKAIPMYSNVTSNLLNLMNELTINRYIGVTGGSLTLQGDHKGLLNKLGAYMFETFLSEMITDKKREAAILQQHRSLDWTLIRLPFVTEGSAIGDVQVKLTDMPGFKISNQDIASFMIGQINDKSYIRRAPFIAT</sequence>
<dbReference type="SUPFAM" id="SSF51735">
    <property type="entry name" value="NAD(P)-binding Rossmann-fold domains"/>
    <property type="match status" value="1"/>
</dbReference>
<accession>A0A4R4E678</accession>
<dbReference type="Proteomes" id="UP000295418">
    <property type="component" value="Unassembled WGS sequence"/>
</dbReference>
<keyword evidence="3" id="KW-1185">Reference proteome</keyword>
<dbReference type="OrthoDB" id="9790734at2"/>
<dbReference type="InterPro" id="IPR016040">
    <property type="entry name" value="NAD(P)-bd_dom"/>
</dbReference>
<evidence type="ECO:0000259" key="1">
    <source>
        <dbReference type="Pfam" id="PF13460"/>
    </source>
</evidence>
<dbReference type="PANTHER" id="PTHR43355:SF2">
    <property type="entry name" value="FLAVIN REDUCTASE (NADPH)"/>
    <property type="match status" value="1"/>
</dbReference>
<dbReference type="GO" id="GO:0004074">
    <property type="term" value="F:biliverdin reductase [NAD(P)H] activity"/>
    <property type="evidence" value="ECO:0007669"/>
    <property type="project" value="TreeGrafter"/>
</dbReference>
<proteinExistence type="predicted"/>
<dbReference type="AlphaFoldDB" id="A0A4R4E678"/>
<dbReference type="EMBL" id="SKFG01000034">
    <property type="protein sequence ID" value="TCZ73188.1"/>
    <property type="molecule type" value="Genomic_DNA"/>
</dbReference>
<comment type="caution">
    <text evidence="2">The sequence shown here is derived from an EMBL/GenBank/DDBJ whole genome shotgun (WGS) entry which is preliminary data.</text>
</comment>
<dbReference type="InterPro" id="IPR036291">
    <property type="entry name" value="NAD(P)-bd_dom_sf"/>
</dbReference>
<organism evidence="2 3">
    <name type="scientific">Paenibacillus albiflavus</name>
    <dbReference type="NCBI Taxonomy" id="2545760"/>
    <lineage>
        <taxon>Bacteria</taxon>
        <taxon>Bacillati</taxon>
        <taxon>Bacillota</taxon>
        <taxon>Bacilli</taxon>
        <taxon>Bacillales</taxon>
        <taxon>Paenibacillaceae</taxon>
        <taxon>Paenibacillus</taxon>
    </lineage>
</organism>
<dbReference type="Gene3D" id="3.40.50.720">
    <property type="entry name" value="NAD(P)-binding Rossmann-like Domain"/>
    <property type="match status" value="1"/>
</dbReference>
<dbReference type="GO" id="GO:0042602">
    <property type="term" value="F:riboflavin reductase (NADPH) activity"/>
    <property type="evidence" value="ECO:0007669"/>
    <property type="project" value="TreeGrafter"/>
</dbReference>
<dbReference type="PANTHER" id="PTHR43355">
    <property type="entry name" value="FLAVIN REDUCTASE (NADPH)"/>
    <property type="match status" value="1"/>
</dbReference>
<dbReference type="Pfam" id="PF13460">
    <property type="entry name" value="NAD_binding_10"/>
    <property type="match status" value="1"/>
</dbReference>
<dbReference type="RefSeq" id="WP_132420113.1">
    <property type="nucleotide sequence ID" value="NZ_SKFG01000034.1"/>
</dbReference>